<evidence type="ECO:0000313" key="3">
    <source>
        <dbReference type="Proteomes" id="UP000220904"/>
    </source>
</evidence>
<name>A0A2A7B392_9FIRM</name>
<dbReference type="EMBL" id="NOUV01000019">
    <property type="protein sequence ID" value="PDX85854.1"/>
    <property type="molecule type" value="Genomic_DNA"/>
</dbReference>
<dbReference type="InterPro" id="IPR022104">
    <property type="entry name" value="DUF3644"/>
</dbReference>
<organism evidence="2 3">
    <name type="scientific">Faecalibacterium prausnitzii</name>
    <dbReference type="NCBI Taxonomy" id="853"/>
    <lineage>
        <taxon>Bacteria</taxon>
        <taxon>Bacillati</taxon>
        <taxon>Bacillota</taxon>
        <taxon>Clostridia</taxon>
        <taxon>Eubacteriales</taxon>
        <taxon>Oscillospiraceae</taxon>
        <taxon>Faecalibacterium</taxon>
    </lineage>
</organism>
<sequence length="397" mass="46834">MEDTMKKTELLIKSREAMMSAVQLYNNPQITFKSETFITLAIIAWTYLLHAFYANEGIDYRYFHNKGKKKVYDKTKHGAYKHWELERCLDCQDSPIDSITASNLKFLIGIRHEIEHQMTKKIDASISAKLQACSINYNFYIKKLFGNVFGVDQELGLAIQFSPIEAEQKEQLFRNEKLSNNIKNFITEFEDSLSEDELGNTHYAYRVVFARVDGKRVNSTTDQVITFVRADSPQAQGLNAAYTLIKETEKKKYLSKDVVKLMNEKGYTWFNTGDMTAFWKNELKSREKYGIYITKNQWMWYENWLPVVEKHCQEKELQRHEEAKITYTPSEIVDIMKKKGYSRFNVWWFNQIWKNELGIKKESTEYGCPLKYGHFGWYESIIPLIEDYCKKNTGRLK</sequence>
<gene>
    <name evidence="2" type="ORF">CHR60_12590</name>
</gene>
<accession>A0A2A7B392</accession>
<dbReference type="Pfam" id="PF12358">
    <property type="entry name" value="DUF3644"/>
    <property type="match status" value="1"/>
</dbReference>
<feature type="domain" description="DUF3644" evidence="1">
    <location>
        <begin position="9"/>
        <end position="192"/>
    </location>
</feature>
<evidence type="ECO:0000313" key="2">
    <source>
        <dbReference type="EMBL" id="PDX85854.1"/>
    </source>
</evidence>
<dbReference type="AlphaFoldDB" id="A0A2A7B392"/>
<proteinExistence type="predicted"/>
<protein>
    <recommendedName>
        <fullName evidence="1">DUF3644 domain-containing protein</fullName>
    </recommendedName>
</protein>
<dbReference type="Proteomes" id="UP000220904">
    <property type="component" value="Unassembled WGS sequence"/>
</dbReference>
<evidence type="ECO:0000259" key="1">
    <source>
        <dbReference type="Pfam" id="PF12358"/>
    </source>
</evidence>
<comment type="caution">
    <text evidence="2">The sequence shown here is derived from an EMBL/GenBank/DDBJ whole genome shotgun (WGS) entry which is preliminary data.</text>
</comment>
<reference evidence="2 3" key="1">
    <citation type="journal article" date="2017" name="Front. Microbiol.">
        <title>New Insights into the Diversity of the Genus Faecalibacterium.</title>
        <authorList>
            <person name="Benevides L."/>
            <person name="Burman S."/>
            <person name="Martin R."/>
            <person name="Robert V."/>
            <person name="Thomas M."/>
            <person name="Miquel S."/>
            <person name="Chain F."/>
            <person name="Sokol H."/>
            <person name="Bermudez-Humaran L.G."/>
            <person name="Morrison M."/>
            <person name="Langella P."/>
            <person name="Azevedo V.A."/>
            <person name="Chatel J.M."/>
            <person name="Soares S."/>
        </authorList>
    </citation>
    <scope>NUCLEOTIDE SEQUENCE [LARGE SCALE GENOMIC DNA]</scope>
    <source>
        <strain evidence="2 3">AHMP21</strain>
    </source>
</reference>
<dbReference type="OrthoDB" id="1551227at2"/>